<evidence type="ECO:0000313" key="6">
    <source>
        <dbReference type="EMBL" id="SSX17885.1"/>
    </source>
</evidence>
<accession>A0A336LJQ7</accession>
<dbReference type="OMA" id="KHEEDCA"/>
<dbReference type="Gene3D" id="2.60.120.290">
    <property type="entry name" value="Spermadhesin, CUB domain"/>
    <property type="match status" value="3"/>
</dbReference>
<evidence type="ECO:0000256" key="3">
    <source>
        <dbReference type="SAM" id="Phobius"/>
    </source>
</evidence>
<feature type="transmembrane region" description="Helical" evidence="3">
    <location>
        <begin position="883"/>
        <end position="905"/>
    </location>
</feature>
<dbReference type="PROSITE" id="PS01180">
    <property type="entry name" value="CUB"/>
    <property type="match status" value="3"/>
</dbReference>
<dbReference type="Pfam" id="PF00431">
    <property type="entry name" value="CUB"/>
    <property type="match status" value="3"/>
</dbReference>
<dbReference type="PANTHER" id="PTHR47537">
    <property type="entry name" value="CUBILIN"/>
    <property type="match status" value="1"/>
</dbReference>
<dbReference type="GO" id="GO:0005886">
    <property type="term" value="C:plasma membrane"/>
    <property type="evidence" value="ECO:0007669"/>
    <property type="project" value="TreeGrafter"/>
</dbReference>
<dbReference type="VEuPathDB" id="VectorBase:CSON005268"/>
<dbReference type="SMART" id="SM00042">
    <property type="entry name" value="CUB"/>
    <property type="match status" value="2"/>
</dbReference>
<dbReference type="SUPFAM" id="SSF49854">
    <property type="entry name" value="Spermadhesin, CUB domain"/>
    <property type="match status" value="3"/>
</dbReference>
<evidence type="ECO:0000259" key="4">
    <source>
        <dbReference type="PROSITE" id="PS01180"/>
    </source>
</evidence>
<dbReference type="AlphaFoldDB" id="A0A336LJQ7"/>
<gene>
    <name evidence="6" type="primary">CSON005268</name>
</gene>
<evidence type="ECO:0000256" key="2">
    <source>
        <dbReference type="PROSITE-ProRule" id="PRU00059"/>
    </source>
</evidence>
<reference evidence="5" key="1">
    <citation type="submission" date="2018-04" db="EMBL/GenBank/DDBJ databases">
        <authorList>
            <person name="Go L.Y."/>
            <person name="Mitchell J.A."/>
        </authorList>
    </citation>
    <scope>NUCLEOTIDE SEQUENCE</scope>
    <source>
        <tissue evidence="5">Whole organism</tissue>
    </source>
</reference>
<keyword evidence="1" id="KW-1015">Disulfide bond</keyword>
<name>A0A336LJQ7_CULSO</name>
<organism evidence="6">
    <name type="scientific">Culicoides sonorensis</name>
    <name type="common">Biting midge</name>
    <dbReference type="NCBI Taxonomy" id="179676"/>
    <lineage>
        <taxon>Eukaryota</taxon>
        <taxon>Metazoa</taxon>
        <taxon>Ecdysozoa</taxon>
        <taxon>Arthropoda</taxon>
        <taxon>Hexapoda</taxon>
        <taxon>Insecta</taxon>
        <taxon>Pterygota</taxon>
        <taxon>Neoptera</taxon>
        <taxon>Endopterygota</taxon>
        <taxon>Diptera</taxon>
        <taxon>Nematocera</taxon>
        <taxon>Chironomoidea</taxon>
        <taxon>Ceratopogonidae</taxon>
        <taxon>Ceratopogoninae</taxon>
        <taxon>Culicoides</taxon>
        <taxon>Monoculicoides</taxon>
    </lineage>
</organism>
<dbReference type="PANTHER" id="PTHR47537:SF1">
    <property type="entry name" value="CUB DOMAIN-CONTAINING PROTEIN"/>
    <property type="match status" value="1"/>
</dbReference>
<dbReference type="InterPro" id="IPR053207">
    <property type="entry name" value="Non-NMDA_GluR_Accessory"/>
</dbReference>
<dbReference type="FunFam" id="2.60.120.290:FF:000055">
    <property type="entry name" value="Dorsal-ventral patterning protein tolloid"/>
    <property type="match status" value="1"/>
</dbReference>
<protein>
    <submittedName>
        <fullName evidence="6">CSON005268 protein</fullName>
    </submittedName>
</protein>
<keyword evidence="3" id="KW-1133">Transmembrane helix</keyword>
<comment type="caution">
    <text evidence="2">Lacks conserved residue(s) required for the propagation of feature annotation.</text>
</comment>
<dbReference type="EMBL" id="UFQT01000020">
    <property type="protein sequence ID" value="SSX17885.1"/>
    <property type="molecule type" value="Genomic_DNA"/>
</dbReference>
<evidence type="ECO:0000256" key="1">
    <source>
        <dbReference type="ARBA" id="ARBA00023157"/>
    </source>
</evidence>
<feature type="domain" description="CUB" evidence="4">
    <location>
        <begin position="46"/>
        <end position="180"/>
    </location>
</feature>
<evidence type="ECO:0000313" key="5">
    <source>
        <dbReference type="EMBL" id="SSW97499.1"/>
    </source>
</evidence>
<dbReference type="CDD" id="cd00041">
    <property type="entry name" value="CUB"/>
    <property type="match status" value="3"/>
</dbReference>
<feature type="domain" description="CUB" evidence="4">
    <location>
        <begin position="209"/>
        <end position="345"/>
    </location>
</feature>
<reference evidence="6" key="2">
    <citation type="submission" date="2018-07" db="EMBL/GenBank/DDBJ databases">
        <authorList>
            <person name="Quirk P.G."/>
            <person name="Krulwich T.A."/>
        </authorList>
    </citation>
    <scope>NUCLEOTIDE SEQUENCE</scope>
</reference>
<dbReference type="InterPro" id="IPR000859">
    <property type="entry name" value="CUB_dom"/>
</dbReference>
<sequence length="914" mass="104225">MLFKFFYYIKIQEKLKIWAQIFLFIIFFALVQTTSSPNSSPPQKRAGGTEMVKDHCNKTVDIFEDVTSPELTHLNRYRPMTCWYRFRNIRGTARDWVLRLRFKKFKVGTLVNSTYCEGGYLQIVDGNAKTDVSNRREPGQFCGETEQPQVFISETSYVKIVFHTDNFTDQTYFAFDSRAEQQMEVYLRYGQHPELYPNRRGEVVQGSYCEREFRDCRLQTCYVQSPAYPGIYPRALKCRYRLHTRQPFIKLYLQNEQFSVDGQRCENIMTCPMKEIGSGSEHCPYDWLAVYDGRDEHAPPIGKFCGMGKFPFSIIGTSQYMYVEFVSSPAGPLLNTGFHFNVGNWPGHVDTAGIKHGACDWLLSSDALKLTSASEGIFLSVAHWYPPNTSCSYHIQGHEGEIVRLYFPSFRINRIEAPIIKLDTDCAESLTIYDAGHPDPARIIKTFCDTFSRPMEKVDFVSTGRSLFVKFVSKTGSYSGSSLYYWAHYDFFNNTKHGDAVPGTMCDEIFPAWKFSKGKLKSPQNTLIYKRAAGSDIRCQYKFLPDKRLFARVVVEVTNISFKVDPYSPASCTKCHEERVDKLMLWEEKSKIQHRLACFCDNIPRPIRVISSGEHLNLELMIQGQHAVSSYFKNPNSLFEASYEFAHGPICGPIVLGPAAKGDLVFPFRNALGMPLVTEQRREKCIWEIKVAQQRDLWLHLEKHKFGDRGCEGAKIEIFLAGRLEPKYVICPENATLASDIPILSAAELGASDLTHEPPPVIIQYTGDNLPGKNIFKIQWSELYHLPRLDPSLTPAQLVDGCDFHCPGESGICLPRHLICNGIINCPNISSHSFHDILYNVEENLDRLGIANKKLFKNIRYLSDESPELCFISDNGTMSDNQLIKMCLLFLSICSVIGIFVMVLCKTCRSTKTV</sequence>
<keyword evidence="3" id="KW-0812">Transmembrane</keyword>
<dbReference type="InterPro" id="IPR035914">
    <property type="entry name" value="Sperma_CUB_dom_sf"/>
</dbReference>
<keyword evidence="3" id="KW-0472">Membrane</keyword>
<feature type="domain" description="CUB" evidence="4">
    <location>
        <begin position="359"/>
        <end position="488"/>
    </location>
</feature>
<dbReference type="EMBL" id="UFQS01000020">
    <property type="protein sequence ID" value="SSW97499.1"/>
    <property type="molecule type" value="Genomic_DNA"/>
</dbReference>
<proteinExistence type="predicted"/>